<protein>
    <submittedName>
        <fullName evidence="1">Uncharacterized protein</fullName>
    </submittedName>
</protein>
<proteinExistence type="predicted"/>
<dbReference type="EMBL" id="REGN01001822">
    <property type="protein sequence ID" value="RNA32260.1"/>
    <property type="molecule type" value="Genomic_DNA"/>
</dbReference>
<dbReference type="Proteomes" id="UP000276133">
    <property type="component" value="Unassembled WGS sequence"/>
</dbReference>
<comment type="caution">
    <text evidence="1">The sequence shown here is derived from an EMBL/GenBank/DDBJ whole genome shotgun (WGS) entry which is preliminary data.</text>
</comment>
<accession>A0A3M7S9N1</accession>
<keyword evidence="2" id="KW-1185">Reference proteome</keyword>
<evidence type="ECO:0000313" key="1">
    <source>
        <dbReference type="EMBL" id="RNA32260.1"/>
    </source>
</evidence>
<reference evidence="1 2" key="1">
    <citation type="journal article" date="2018" name="Sci. Rep.">
        <title>Genomic signatures of local adaptation to the degree of environmental predictability in rotifers.</title>
        <authorList>
            <person name="Franch-Gras L."/>
            <person name="Hahn C."/>
            <person name="Garcia-Roger E.M."/>
            <person name="Carmona M.J."/>
            <person name="Serra M."/>
            <person name="Gomez A."/>
        </authorList>
    </citation>
    <scope>NUCLEOTIDE SEQUENCE [LARGE SCALE GENOMIC DNA]</scope>
    <source>
        <strain evidence="1">HYR1</strain>
    </source>
</reference>
<sequence length="138" mass="15939">MIINGVKSSGQEMLILKAHKLKIVNKSCFKTTVVFSKFSIVNLIILYKYRIPLFDIAASQPEIQLWLYRFRLGNNSGVDDQLDTVTSVSGRSRCSKRIMPRLESNFKTLFMGEMVFNACAKVVFQAVRLQYRTREYDN</sequence>
<gene>
    <name evidence="1" type="ORF">BpHYR1_036949</name>
</gene>
<name>A0A3M7S9N1_BRAPC</name>
<organism evidence="1 2">
    <name type="scientific">Brachionus plicatilis</name>
    <name type="common">Marine rotifer</name>
    <name type="synonym">Brachionus muelleri</name>
    <dbReference type="NCBI Taxonomy" id="10195"/>
    <lineage>
        <taxon>Eukaryota</taxon>
        <taxon>Metazoa</taxon>
        <taxon>Spiralia</taxon>
        <taxon>Gnathifera</taxon>
        <taxon>Rotifera</taxon>
        <taxon>Eurotatoria</taxon>
        <taxon>Monogononta</taxon>
        <taxon>Pseudotrocha</taxon>
        <taxon>Ploima</taxon>
        <taxon>Brachionidae</taxon>
        <taxon>Brachionus</taxon>
    </lineage>
</organism>
<dbReference type="AlphaFoldDB" id="A0A3M7S9N1"/>
<evidence type="ECO:0000313" key="2">
    <source>
        <dbReference type="Proteomes" id="UP000276133"/>
    </source>
</evidence>